<dbReference type="PRINTS" id="PR00385">
    <property type="entry name" value="P450"/>
</dbReference>
<feature type="region of interest" description="Disordered" evidence="3">
    <location>
        <begin position="838"/>
        <end position="863"/>
    </location>
</feature>
<evidence type="ECO:0000256" key="2">
    <source>
        <dbReference type="PIRSR" id="PIRSR602401-1"/>
    </source>
</evidence>
<dbReference type="InterPro" id="IPR036396">
    <property type="entry name" value="Cyt_P450_sf"/>
</dbReference>
<dbReference type="GO" id="GO:0020037">
    <property type="term" value="F:heme binding"/>
    <property type="evidence" value="ECO:0007669"/>
    <property type="project" value="InterPro"/>
</dbReference>
<name>A0A813IZ82_POLGL</name>
<keyword evidence="2" id="KW-0408">Iron</keyword>
<dbReference type="Proteomes" id="UP000626109">
    <property type="component" value="Unassembled WGS sequence"/>
</dbReference>
<dbReference type="GO" id="GO:0000703">
    <property type="term" value="F:oxidized pyrimidine nucleobase lesion DNA N-glycosylase activity"/>
    <property type="evidence" value="ECO:0007669"/>
    <property type="project" value="TreeGrafter"/>
</dbReference>
<dbReference type="Gene3D" id="1.10.8.50">
    <property type="match status" value="1"/>
</dbReference>
<evidence type="ECO:0000256" key="1">
    <source>
        <dbReference type="ARBA" id="ARBA00009409"/>
    </source>
</evidence>
<dbReference type="Pfam" id="PF00067">
    <property type="entry name" value="p450"/>
    <property type="match status" value="1"/>
</dbReference>
<organism evidence="5 6">
    <name type="scientific">Polarella glacialis</name>
    <name type="common">Dinoflagellate</name>
    <dbReference type="NCBI Taxonomy" id="89957"/>
    <lineage>
        <taxon>Eukaryota</taxon>
        <taxon>Sar</taxon>
        <taxon>Alveolata</taxon>
        <taxon>Dinophyceae</taxon>
        <taxon>Suessiales</taxon>
        <taxon>Suessiaceae</taxon>
        <taxon>Polarella</taxon>
    </lineage>
</organism>
<dbReference type="AlphaFoldDB" id="A0A813IZ82"/>
<dbReference type="InterPro" id="IPR017972">
    <property type="entry name" value="Cyt_P450_CS"/>
</dbReference>
<accession>A0A813IZ82</accession>
<evidence type="ECO:0000256" key="3">
    <source>
        <dbReference type="SAM" id="MobiDB-lite"/>
    </source>
</evidence>
<comment type="similarity">
    <text evidence="1">Belongs to the FPG family.</text>
</comment>
<dbReference type="GO" id="GO:0003684">
    <property type="term" value="F:damaged DNA binding"/>
    <property type="evidence" value="ECO:0007669"/>
    <property type="project" value="InterPro"/>
</dbReference>
<dbReference type="Gene3D" id="1.10.630.10">
    <property type="entry name" value="Cytochrome P450"/>
    <property type="match status" value="1"/>
</dbReference>
<comment type="cofactor">
    <cofactor evidence="2">
        <name>heme</name>
        <dbReference type="ChEBI" id="CHEBI:30413"/>
    </cofactor>
</comment>
<dbReference type="Pfam" id="PF06831">
    <property type="entry name" value="H2TH"/>
    <property type="match status" value="1"/>
</dbReference>
<evidence type="ECO:0000259" key="4">
    <source>
        <dbReference type="SMART" id="SM01232"/>
    </source>
</evidence>
<dbReference type="PROSITE" id="PS00086">
    <property type="entry name" value="CYTOCHROME_P450"/>
    <property type="match status" value="1"/>
</dbReference>
<dbReference type="GO" id="GO:0004497">
    <property type="term" value="F:monooxygenase activity"/>
    <property type="evidence" value="ECO:0007669"/>
    <property type="project" value="InterPro"/>
</dbReference>
<dbReference type="InterPro" id="IPR001128">
    <property type="entry name" value="Cyt_P450"/>
</dbReference>
<proteinExistence type="inferred from homology"/>
<gene>
    <name evidence="5" type="ORF">PGLA2088_LOCUS13990</name>
</gene>
<reference evidence="5" key="1">
    <citation type="submission" date="2021-02" db="EMBL/GenBank/DDBJ databases">
        <authorList>
            <person name="Dougan E. K."/>
            <person name="Rhodes N."/>
            <person name="Thang M."/>
            <person name="Chan C."/>
        </authorList>
    </citation>
    <scope>NUCLEOTIDE SEQUENCE</scope>
</reference>
<dbReference type="GO" id="GO:0008270">
    <property type="term" value="F:zinc ion binding"/>
    <property type="evidence" value="ECO:0007669"/>
    <property type="project" value="InterPro"/>
</dbReference>
<comment type="caution">
    <text evidence="5">The sequence shown here is derived from an EMBL/GenBank/DDBJ whole genome shotgun (WGS) entry which is preliminary data.</text>
</comment>
<dbReference type="SUPFAM" id="SSF48264">
    <property type="entry name" value="Cytochrome P450"/>
    <property type="match status" value="1"/>
</dbReference>
<dbReference type="PRINTS" id="PR00463">
    <property type="entry name" value="EP450I"/>
</dbReference>
<dbReference type="Gene3D" id="3.20.190.10">
    <property type="entry name" value="MutM-like, N-terminal"/>
    <property type="match status" value="1"/>
</dbReference>
<dbReference type="InterPro" id="IPR015886">
    <property type="entry name" value="H2TH_FPG"/>
</dbReference>
<sequence length="863" mass="94735">MAENVMKSLLGRILAVPKGEPRSAQLQRVLRFFRWWLVTPFLAAYVLRQMRRAAKAAGLPRAPSIGTHWLLGAFEHIVWTCPRIPKTENRPDLMPAYQIAANETQAEGLFCMSFFHWLLPLYSNVVVVHDLELVRELLGKKSWELYRKGKSYRIATDLIGSRALLASPDCELWRWQRRLLSPSFRRHLFDSVLAPSVKRHVGEMCERWESLAAAQGQRPEVDLASEGLRLTLKVLGNFAFGYDFGSSDSGSSSSSEFALDEAFEVVLHRMTDFGRNPLLFATRLFPSVENRKYWRALKAIDQAALSSIDGRLAQAEVKQGDQSFGDDLLGHMLGASAADSAAGGHRMDRQLMLENLRTFLFAGHDTTASALTWALHLLATHPEEAAALQAELDAFGAQASGMSSAAAVAATGCNELDALPRLEAVLREVLRLYPSAGFTREPVADVKLGGHLMPQGTEIFVFPYLIHRDERLFPRAENFEPSRWLTPTGELNGGAAESLGWMPFSLGVRNCIGAQLAKLELKLALREFLARYNFTVPPVDCDGPPKVALYMTLVPNYVTVIPQPRKAGGVLLKIEVHGKNMFYFFGRKGGAATVVVHVHFGMAGQFAVYKGEEPETTPNTRLRLATADKGPTMVAHLSAMIVVHGTTAQLYEPIVAKLGSDPLREDAVAERAVKSCAVAKKPIGVMLMDQAVFCGVGNIYRAETLYEAGIHPNQPANTLTNKDVLHLWSVVVKQMQAGFKTGSIWGKKKGPECYGLTKSACGGKVKSWNMSGRTVYACDKRQKLDVGRKPTVPAVQVKSGTAHLGKMVPAVKAEQKKRKSGEGLSVQHVALKDDATLAAAKGAAVRKRPASRSPAAKRQRKAP</sequence>
<dbReference type="SUPFAM" id="SSF81624">
    <property type="entry name" value="N-terminal domain of MutM-like DNA repair proteins"/>
    <property type="match status" value="1"/>
</dbReference>
<dbReference type="PANTHER" id="PTHR42697:SF1">
    <property type="entry name" value="ENDONUCLEASE 8"/>
    <property type="match status" value="1"/>
</dbReference>
<protein>
    <recommendedName>
        <fullName evidence="4">Formamidopyrimidine-DNA glycosylase H2TH DNA-binding domain-containing protein</fullName>
    </recommendedName>
</protein>
<feature type="domain" description="Formamidopyrimidine-DNA glycosylase H2TH DNA-binding" evidence="4">
    <location>
        <begin position="658"/>
        <end position="750"/>
    </location>
</feature>
<dbReference type="GO" id="GO:0006284">
    <property type="term" value="P:base-excision repair"/>
    <property type="evidence" value="ECO:0007669"/>
    <property type="project" value="InterPro"/>
</dbReference>
<evidence type="ECO:0000313" key="6">
    <source>
        <dbReference type="Proteomes" id="UP000626109"/>
    </source>
</evidence>
<dbReference type="GO" id="GO:0016705">
    <property type="term" value="F:oxidoreductase activity, acting on paired donors, with incorporation or reduction of molecular oxygen"/>
    <property type="evidence" value="ECO:0007669"/>
    <property type="project" value="InterPro"/>
</dbReference>
<feature type="binding site" description="axial binding residue" evidence="2">
    <location>
        <position position="511"/>
    </location>
    <ligand>
        <name>heme</name>
        <dbReference type="ChEBI" id="CHEBI:30413"/>
    </ligand>
    <ligandPart>
        <name>Fe</name>
        <dbReference type="ChEBI" id="CHEBI:18248"/>
    </ligandPart>
</feature>
<dbReference type="InterPro" id="IPR035937">
    <property type="entry name" value="FPG_N"/>
</dbReference>
<dbReference type="InterPro" id="IPR002401">
    <property type="entry name" value="Cyt_P450_E_grp-I"/>
</dbReference>
<evidence type="ECO:0000313" key="5">
    <source>
        <dbReference type="EMBL" id="CAE8660017.1"/>
    </source>
</evidence>
<feature type="compositionally biased region" description="Basic residues" evidence="3">
    <location>
        <begin position="844"/>
        <end position="863"/>
    </location>
</feature>
<dbReference type="InterPro" id="IPR010979">
    <property type="entry name" value="Ribosomal_uS13-like_H2TH"/>
</dbReference>
<dbReference type="PANTHER" id="PTHR42697">
    <property type="entry name" value="ENDONUCLEASE 8"/>
    <property type="match status" value="1"/>
</dbReference>
<dbReference type="SUPFAM" id="SSF46946">
    <property type="entry name" value="S13-like H2TH domain"/>
    <property type="match status" value="1"/>
</dbReference>
<dbReference type="GO" id="GO:0005506">
    <property type="term" value="F:iron ion binding"/>
    <property type="evidence" value="ECO:0007669"/>
    <property type="project" value="InterPro"/>
</dbReference>
<dbReference type="GO" id="GO:0003906">
    <property type="term" value="F:DNA-(apurinic or apyrimidinic site) endonuclease activity"/>
    <property type="evidence" value="ECO:0007669"/>
    <property type="project" value="InterPro"/>
</dbReference>
<dbReference type="SMART" id="SM01232">
    <property type="entry name" value="H2TH"/>
    <property type="match status" value="1"/>
</dbReference>
<keyword evidence="2" id="KW-0349">Heme</keyword>
<dbReference type="EMBL" id="CAJNNW010016936">
    <property type="protein sequence ID" value="CAE8660017.1"/>
    <property type="molecule type" value="Genomic_DNA"/>
</dbReference>
<keyword evidence="2" id="KW-0479">Metal-binding</keyword>